<comment type="caution">
    <text evidence="1">The sequence shown here is derived from an EMBL/GenBank/DDBJ whole genome shotgun (WGS) entry which is preliminary data.</text>
</comment>
<protein>
    <submittedName>
        <fullName evidence="1">Histone deacetylase</fullName>
    </submittedName>
</protein>
<proteinExistence type="predicted"/>
<evidence type="ECO:0000313" key="1">
    <source>
        <dbReference type="EMBL" id="MFC3997468.1"/>
    </source>
</evidence>
<evidence type="ECO:0000313" key="2">
    <source>
        <dbReference type="Proteomes" id="UP001595847"/>
    </source>
</evidence>
<sequence length="211" mass="22177">MTTPPTPGLVWYASYGANMSADRFACYVAGGVPPGGKRANPGCRDRTPPRERRALWLAGGVHFAFTSRMWGGGLALYDPALPGATPACAYLVTAEQFTDIAAQEMYKAPGADHDLAEVLRTGRIVLGAGRYETLLHRGDLDGHPILTFTSHAPSTEVQATSPSARYLGTIGSGLRATHGWSAQRTGAYLASRPGTSGTWTGEEVAALLAGS</sequence>
<keyword evidence="2" id="KW-1185">Reference proteome</keyword>
<gene>
    <name evidence="1" type="ORF">ACFOVU_16165</name>
</gene>
<dbReference type="RefSeq" id="WP_378534456.1">
    <property type="nucleotide sequence ID" value="NZ_JBHSBH010000010.1"/>
</dbReference>
<dbReference type="Gene3D" id="3.10.490.10">
    <property type="entry name" value="Gamma-glutamyl cyclotransferase-like"/>
    <property type="match status" value="1"/>
</dbReference>
<name>A0ABV8FQX1_9ACTN</name>
<dbReference type="EMBL" id="JBHSBH010000010">
    <property type="protein sequence ID" value="MFC3997468.1"/>
    <property type="molecule type" value="Genomic_DNA"/>
</dbReference>
<reference evidence="2" key="1">
    <citation type="journal article" date="2019" name="Int. J. Syst. Evol. Microbiol.">
        <title>The Global Catalogue of Microorganisms (GCM) 10K type strain sequencing project: providing services to taxonomists for standard genome sequencing and annotation.</title>
        <authorList>
            <consortium name="The Broad Institute Genomics Platform"/>
            <consortium name="The Broad Institute Genome Sequencing Center for Infectious Disease"/>
            <person name="Wu L."/>
            <person name="Ma J."/>
        </authorList>
    </citation>
    <scope>NUCLEOTIDE SEQUENCE [LARGE SCALE GENOMIC DNA]</scope>
    <source>
        <strain evidence="2">TBRC 1826</strain>
    </source>
</reference>
<accession>A0ABV8FQX1</accession>
<dbReference type="Proteomes" id="UP001595847">
    <property type="component" value="Unassembled WGS sequence"/>
</dbReference>
<organism evidence="1 2">
    <name type="scientific">Nocardiopsis sediminis</name>
    <dbReference type="NCBI Taxonomy" id="1778267"/>
    <lineage>
        <taxon>Bacteria</taxon>
        <taxon>Bacillati</taxon>
        <taxon>Actinomycetota</taxon>
        <taxon>Actinomycetes</taxon>
        <taxon>Streptosporangiales</taxon>
        <taxon>Nocardiopsidaceae</taxon>
        <taxon>Nocardiopsis</taxon>
    </lineage>
</organism>